<feature type="domain" description="Tripartite ATP-independent periplasmic transporters DctQ component" evidence="10">
    <location>
        <begin position="26"/>
        <end position="159"/>
    </location>
</feature>
<evidence type="ECO:0000256" key="7">
    <source>
        <dbReference type="ARBA" id="ARBA00023136"/>
    </source>
</evidence>
<evidence type="ECO:0000256" key="1">
    <source>
        <dbReference type="ARBA" id="ARBA00004429"/>
    </source>
</evidence>
<evidence type="ECO:0000256" key="6">
    <source>
        <dbReference type="ARBA" id="ARBA00022989"/>
    </source>
</evidence>
<dbReference type="Pfam" id="PF04290">
    <property type="entry name" value="DctQ"/>
    <property type="match status" value="1"/>
</dbReference>
<dbReference type="PANTHER" id="PTHR35011:SF4">
    <property type="entry name" value="SLL1102 PROTEIN"/>
    <property type="match status" value="1"/>
</dbReference>
<dbReference type="PANTHER" id="PTHR35011">
    <property type="entry name" value="2,3-DIKETO-L-GULONATE TRAP TRANSPORTER SMALL PERMEASE PROTEIN YIAM"/>
    <property type="match status" value="1"/>
</dbReference>
<evidence type="ECO:0000313" key="12">
    <source>
        <dbReference type="Proteomes" id="UP000017640"/>
    </source>
</evidence>
<gene>
    <name evidence="11" type="ORF">SPICUR_05510</name>
</gene>
<evidence type="ECO:0000256" key="3">
    <source>
        <dbReference type="ARBA" id="ARBA00022475"/>
    </source>
</evidence>
<dbReference type="eggNOG" id="COG4665">
    <property type="taxonomic scope" value="Bacteria"/>
</dbReference>
<keyword evidence="5 9" id="KW-0812">Transmembrane</keyword>
<dbReference type="InterPro" id="IPR007387">
    <property type="entry name" value="TRAP_DctQ"/>
</dbReference>
<feature type="transmembrane region" description="Helical" evidence="9">
    <location>
        <begin position="52"/>
        <end position="68"/>
    </location>
</feature>
<proteinExistence type="inferred from homology"/>
<dbReference type="EMBL" id="CP005990">
    <property type="protein sequence ID" value="AGY92076.1"/>
    <property type="molecule type" value="Genomic_DNA"/>
</dbReference>
<comment type="similarity">
    <text evidence="8 9">Belongs to the TRAP transporter small permease family.</text>
</comment>
<feature type="transmembrane region" description="Helical" evidence="9">
    <location>
        <begin position="21"/>
        <end position="40"/>
    </location>
</feature>
<dbReference type="GO" id="GO:0005886">
    <property type="term" value="C:plasma membrane"/>
    <property type="evidence" value="ECO:0007669"/>
    <property type="project" value="UniProtKB-SubCell"/>
</dbReference>
<dbReference type="Proteomes" id="UP000017640">
    <property type="component" value="Chromosome"/>
</dbReference>
<dbReference type="HOGENOM" id="CLU_086356_2_2_6"/>
<evidence type="ECO:0000256" key="8">
    <source>
        <dbReference type="ARBA" id="ARBA00038436"/>
    </source>
</evidence>
<comment type="subunit">
    <text evidence="9">The complex comprises the extracytoplasmic solute receptor protein and the two transmembrane proteins.</text>
</comment>
<evidence type="ECO:0000256" key="2">
    <source>
        <dbReference type="ARBA" id="ARBA00022448"/>
    </source>
</evidence>
<evidence type="ECO:0000313" key="11">
    <source>
        <dbReference type="EMBL" id="AGY92076.1"/>
    </source>
</evidence>
<accession>U5T452</accession>
<keyword evidence="4 9" id="KW-0997">Cell inner membrane</keyword>
<dbReference type="GO" id="GO:0022857">
    <property type="term" value="F:transmembrane transporter activity"/>
    <property type="evidence" value="ECO:0007669"/>
    <property type="project" value="UniProtKB-UniRule"/>
</dbReference>
<keyword evidence="6 9" id="KW-1133">Transmembrane helix</keyword>
<keyword evidence="3" id="KW-1003">Cell membrane</keyword>
<keyword evidence="12" id="KW-1185">Reference proteome</keyword>
<dbReference type="AlphaFoldDB" id="U5T452"/>
<keyword evidence="7 9" id="KW-0472">Membrane</keyword>
<keyword evidence="2 9" id="KW-0813">Transport</keyword>
<dbReference type="STRING" id="1335757.SPICUR_05510"/>
<dbReference type="OrthoDB" id="9795655at2"/>
<feature type="transmembrane region" description="Helical" evidence="9">
    <location>
        <begin position="133"/>
        <end position="155"/>
    </location>
</feature>
<dbReference type="RefSeq" id="WP_023366876.1">
    <property type="nucleotide sequence ID" value="NC_022664.1"/>
</dbReference>
<evidence type="ECO:0000259" key="10">
    <source>
        <dbReference type="Pfam" id="PF04290"/>
    </source>
</evidence>
<evidence type="ECO:0000256" key="5">
    <source>
        <dbReference type="ARBA" id="ARBA00022692"/>
    </source>
</evidence>
<name>U5T452_9GAMM</name>
<organism evidence="11 12">
    <name type="scientific">Spiribacter curvatus</name>
    <dbReference type="NCBI Taxonomy" id="1335757"/>
    <lineage>
        <taxon>Bacteria</taxon>
        <taxon>Pseudomonadati</taxon>
        <taxon>Pseudomonadota</taxon>
        <taxon>Gammaproteobacteria</taxon>
        <taxon>Chromatiales</taxon>
        <taxon>Ectothiorhodospiraceae</taxon>
        <taxon>Spiribacter</taxon>
    </lineage>
</organism>
<feature type="transmembrane region" description="Helical" evidence="9">
    <location>
        <begin position="89"/>
        <end position="113"/>
    </location>
</feature>
<evidence type="ECO:0000256" key="4">
    <source>
        <dbReference type="ARBA" id="ARBA00022519"/>
    </source>
</evidence>
<sequence length="170" mass="18599">MSRMTEWIGRILDASGWLAKASALLLVILVTANVLARYLFSTGNVGLQELEWHLISPIALLGMSYALHHGEHVRVDVFYEHMRPTVQAFVDMLTALLTLAIGVYLAWVAIPYVQASFSMGQGSPNPGGLPHRFLLKAFIPIGFGLLALQALGALFEAVATFRTARKGVHE</sequence>
<dbReference type="KEGG" id="spiu:SPICUR_05510"/>
<comment type="function">
    <text evidence="9">Part of the tripartite ATP-independent periplasmic (TRAP) transport system.</text>
</comment>
<reference evidence="11 12" key="1">
    <citation type="journal article" date="2013" name="BMC Genomics">
        <title>Genomes of "Spiribacter", a streamlined, successful halophilic bacterium.</title>
        <authorList>
            <person name="Lopez-Perez M."/>
            <person name="Ghai R."/>
            <person name="Leon M.J."/>
            <person name="Rodriguez-Olmos A."/>
            <person name="Copa-Patino J.L."/>
            <person name="Soliveri J."/>
            <person name="Sanchez-Porro C."/>
            <person name="Ventosa A."/>
            <person name="Rodriguez-Valera F."/>
        </authorList>
    </citation>
    <scope>NUCLEOTIDE SEQUENCE [LARGE SCALE GENOMIC DNA]</scope>
    <source>
        <strain evidence="11 12">UAH-SP71</strain>
    </source>
</reference>
<comment type="subcellular location">
    <subcellularLocation>
        <location evidence="1 9">Cell inner membrane</location>
        <topology evidence="1 9">Multi-pass membrane protein</topology>
    </subcellularLocation>
</comment>
<evidence type="ECO:0000256" key="9">
    <source>
        <dbReference type="RuleBase" id="RU369079"/>
    </source>
</evidence>
<dbReference type="InterPro" id="IPR055348">
    <property type="entry name" value="DctQ"/>
</dbReference>
<protein>
    <recommendedName>
        <fullName evidence="9">TRAP transporter small permease protein</fullName>
    </recommendedName>
</protein>